<name>A0A8X7TUS2_BRACI</name>
<comment type="caution">
    <text evidence="1">The sequence shown here is derived from an EMBL/GenBank/DDBJ whole genome shotgun (WGS) entry which is preliminary data.</text>
</comment>
<evidence type="ECO:0000313" key="2">
    <source>
        <dbReference type="Proteomes" id="UP000886595"/>
    </source>
</evidence>
<dbReference type="EMBL" id="JAAMPC010000016">
    <property type="protein sequence ID" value="KAG2254296.1"/>
    <property type="molecule type" value="Genomic_DNA"/>
</dbReference>
<organism evidence="1 2">
    <name type="scientific">Brassica carinata</name>
    <name type="common">Ethiopian mustard</name>
    <name type="synonym">Abyssinian cabbage</name>
    <dbReference type="NCBI Taxonomy" id="52824"/>
    <lineage>
        <taxon>Eukaryota</taxon>
        <taxon>Viridiplantae</taxon>
        <taxon>Streptophyta</taxon>
        <taxon>Embryophyta</taxon>
        <taxon>Tracheophyta</taxon>
        <taxon>Spermatophyta</taxon>
        <taxon>Magnoliopsida</taxon>
        <taxon>eudicotyledons</taxon>
        <taxon>Gunneridae</taxon>
        <taxon>Pentapetalae</taxon>
        <taxon>rosids</taxon>
        <taxon>malvids</taxon>
        <taxon>Brassicales</taxon>
        <taxon>Brassicaceae</taxon>
        <taxon>Brassiceae</taxon>
        <taxon>Brassica</taxon>
    </lineage>
</organism>
<proteinExistence type="predicted"/>
<accession>A0A8X7TUS2</accession>
<evidence type="ECO:0000313" key="1">
    <source>
        <dbReference type="EMBL" id="KAG2254296.1"/>
    </source>
</evidence>
<dbReference type="Proteomes" id="UP000886595">
    <property type="component" value="Unassembled WGS sequence"/>
</dbReference>
<protein>
    <submittedName>
        <fullName evidence="1">Uncharacterized protein</fullName>
    </submittedName>
</protein>
<keyword evidence="2" id="KW-1185">Reference proteome</keyword>
<reference evidence="1 2" key="1">
    <citation type="submission" date="2020-02" db="EMBL/GenBank/DDBJ databases">
        <authorList>
            <person name="Ma Q."/>
            <person name="Huang Y."/>
            <person name="Song X."/>
            <person name="Pei D."/>
        </authorList>
    </citation>
    <scope>NUCLEOTIDE SEQUENCE [LARGE SCALE GENOMIC DNA]</scope>
    <source>
        <strain evidence="1">Sxm20200214</strain>
        <tissue evidence="1">Leaf</tissue>
    </source>
</reference>
<sequence length="126" mass="14608">MVNCAWNESFPLGRCAYLRFEGSDHQPLVTYFNKSGKLKKGMFRFNRALTEKKEVEGVVAEAWNHFPLHSVIAKLNSCRRNIIQWAKEQNAKSNELILQNQTALEVELYADPPRQNEIEKLTILPF</sequence>
<dbReference type="AlphaFoldDB" id="A0A8X7TUS2"/>
<gene>
    <name evidence="1" type="ORF">Bca52824_084432</name>
</gene>